<evidence type="ECO:0000256" key="2">
    <source>
        <dbReference type="ARBA" id="ARBA00022643"/>
    </source>
</evidence>
<dbReference type="EMBL" id="PHIG01000037">
    <property type="protein sequence ID" value="PJK28976.1"/>
    <property type="molecule type" value="Genomic_DNA"/>
</dbReference>
<dbReference type="PANTHER" id="PTHR42847:SF4">
    <property type="entry name" value="ALKANESULFONATE MONOOXYGENASE-RELATED"/>
    <property type="match status" value="1"/>
</dbReference>
<evidence type="ECO:0000259" key="5">
    <source>
        <dbReference type="Pfam" id="PF00296"/>
    </source>
</evidence>
<organism evidence="6 7">
    <name type="scientific">Minwuia thermotolerans</name>
    <dbReference type="NCBI Taxonomy" id="2056226"/>
    <lineage>
        <taxon>Bacteria</taxon>
        <taxon>Pseudomonadati</taxon>
        <taxon>Pseudomonadota</taxon>
        <taxon>Alphaproteobacteria</taxon>
        <taxon>Minwuiales</taxon>
        <taxon>Minwuiaceae</taxon>
        <taxon>Minwuia</taxon>
    </lineage>
</organism>
<keyword evidence="4" id="KW-0503">Monooxygenase</keyword>
<keyword evidence="3" id="KW-0560">Oxidoreductase</keyword>
<evidence type="ECO:0000313" key="7">
    <source>
        <dbReference type="Proteomes" id="UP000229498"/>
    </source>
</evidence>
<keyword evidence="2" id="KW-0288">FMN</keyword>
<dbReference type="InterPro" id="IPR011251">
    <property type="entry name" value="Luciferase-like_dom"/>
</dbReference>
<dbReference type="RefSeq" id="WP_109794136.1">
    <property type="nucleotide sequence ID" value="NZ_PHIG01000037.1"/>
</dbReference>
<evidence type="ECO:0000256" key="4">
    <source>
        <dbReference type="ARBA" id="ARBA00023033"/>
    </source>
</evidence>
<dbReference type="InterPro" id="IPR019921">
    <property type="entry name" value="Lucif-like_OxRdtase_Rv2161c"/>
</dbReference>
<comment type="caution">
    <text evidence="6">The sequence shown here is derived from an EMBL/GenBank/DDBJ whole genome shotgun (WGS) entry which is preliminary data.</text>
</comment>
<accession>A0A2M9FZT9</accession>
<dbReference type="GO" id="GO:0046306">
    <property type="term" value="P:alkanesulfonate catabolic process"/>
    <property type="evidence" value="ECO:0007669"/>
    <property type="project" value="TreeGrafter"/>
</dbReference>
<dbReference type="Proteomes" id="UP000229498">
    <property type="component" value="Unassembled WGS sequence"/>
</dbReference>
<dbReference type="GO" id="GO:0008726">
    <property type="term" value="F:alkanesulfonate monooxygenase activity"/>
    <property type="evidence" value="ECO:0007669"/>
    <property type="project" value="TreeGrafter"/>
</dbReference>
<dbReference type="NCBIfam" id="TIGR03619">
    <property type="entry name" value="F420_Rv2161c"/>
    <property type="match status" value="1"/>
</dbReference>
<proteinExistence type="predicted"/>
<gene>
    <name evidence="6" type="ORF">CVT23_13715</name>
</gene>
<evidence type="ECO:0000313" key="6">
    <source>
        <dbReference type="EMBL" id="PJK28976.1"/>
    </source>
</evidence>
<dbReference type="Pfam" id="PF00296">
    <property type="entry name" value="Bac_luciferase"/>
    <property type="match status" value="1"/>
</dbReference>
<evidence type="ECO:0000256" key="3">
    <source>
        <dbReference type="ARBA" id="ARBA00023002"/>
    </source>
</evidence>
<keyword evidence="7" id="KW-1185">Reference proteome</keyword>
<name>A0A2M9FZT9_9PROT</name>
<reference evidence="6 7" key="1">
    <citation type="submission" date="2017-11" db="EMBL/GenBank/DDBJ databases">
        <title>Draft genome sequence of Rhizobiales bacterium SY3-13.</title>
        <authorList>
            <person name="Sun C."/>
        </authorList>
    </citation>
    <scope>NUCLEOTIDE SEQUENCE [LARGE SCALE GENOMIC DNA]</scope>
    <source>
        <strain evidence="6 7">SY3-13</strain>
    </source>
</reference>
<keyword evidence="1" id="KW-0285">Flavoprotein</keyword>
<sequence length="278" mass="30912">MKFGTFHFPTHYGIDIAELAKALEDRGFESLFVCEHTHIPVSRRTPFPGGGDLPDRYYHTYDPFVGLSFAAAATETLRLGTGICLLPQHDPIVTAKATATLDLLSGGRFEFALGAGWNAEEMENHGVEYHTRFKVMEDKIKAIKALWTEEHAQYHGPFVDFDPVISSPKPAQSPHPPVLFGGETDHTLKRVVQLGDGWFPRAGPKFEPAEGMARLKRIAEEHDRKPSDFTVSVFRAPPDAAALESCREAGIDRVLFDVPDEGRDAVLELLDKYAKLIE</sequence>
<protein>
    <submittedName>
        <fullName evidence="6">LLM class F420-dependent oxidoreductase</fullName>
    </submittedName>
</protein>
<dbReference type="InterPro" id="IPR050172">
    <property type="entry name" value="SsuD_RutA_monooxygenase"/>
</dbReference>
<dbReference type="Gene3D" id="3.20.20.30">
    <property type="entry name" value="Luciferase-like domain"/>
    <property type="match status" value="1"/>
</dbReference>
<dbReference type="InterPro" id="IPR036661">
    <property type="entry name" value="Luciferase-like_sf"/>
</dbReference>
<dbReference type="AlphaFoldDB" id="A0A2M9FZT9"/>
<feature type="domain" description="Luciferase-like" evidence="5">
    <location>
        <begin position="1"/>
        <end position="235"/>
    </location>
</feature>
<dbReference type="OrthoDB" id="5728724at2"/>
<evidence type="ECO:0000256" key="1">
    <source>
        <dbReference type="ARBA" id="ARBA00022630"/>
    </source>
</evidence>
<dbReference type="SUPFAM" id="SSF51679">
    <property type="entry name" value="Bacterial luciferase-like"/>
    <property type="match status" value="1"/>
</dbReference>
<dbReference type="PANTHER" id="PTHR42847">
    <property type="entry name" value="ALKANESULFONATE MONOOXYGENASE"/>
    <property type="match status" value="1"/>
</dbReference>